<evidence type="ECO:0000313" key="3">
    <source>
        <dbReference type="Proteomes" id="UP000297739"/>
    </source>
</evidence>
<accession>A0A4Z0PIM6</accession>
<dbReference type="Proteomes" id="UP000297739">
    <property type="component" value="Unassembled WGS sequence"/>
</dbReference>
<protein>
    <submittedName>
        <fullName evidence="2">N-acetyltransferase</fullName>
    </submittedName>
</protein>
<dbReference type="InterPro" id="IPR045057">
    <property type="entry name" value="Gcn5-rel_NAT"/>
</dbReference>
<dbReference type="PANTHER" id="PTHR31435:SF9">
    <property type="entry name" value="PROTEIN NATD1"/>
    <property type="match status" value="1"/>
</dbReference>
<dbReference type="AlphaFoldDB" id="A0A4Z0PIM6"/>
<dbReference type="SUPFAM" id="SSF55729">
    <property type="entry name" value="Acyl-CoA N-acyltransferases (Nat)"/>
    <property type="match status" value="1"/>
</dbReference>
<dbReference type="InterPro" id="IPR031165">
    <property type="entry name" value="GNAT_YJDJ"/>
</dbReference>
<evidence type="ECO:0000259" key="1">
    <source>
        <dbReference type="PROSITE" id="PS51729"/>
    </source>
</evidence>
<dbReference type="OrthoDB" id="9793389at2"/>
<name>A0A4Z0PIM6_9BACT</name>
<gene>
    <name evidence="2" type="ORF">E5J99_17145</name>
</gene>
<sequence length="109" mass="12335">MQTNPFSPFPTSLFATPMKPVITHHPEEQAFYAHLNGYESELTYSRPEATVIDFTHTFVDEKLRGQGVGDALATAALAYARAEKLRVKATCTFMRAYVQRHPQYQELLA</sequence>
<keyword evidence="2" id="KW-0808">Transferase</keyword>
<dbReference type="GO" id="GO:0016740">
    <property type="term" value="F:transferase activity"/>
    <property type="evidence" value="ECO:0007669"/>
    <property type="project" value="UniProtKB-KW"/>
</dbReference>
<proteinExistence type="predicted"/>
<evidence type="ECO:0000313" key="2">
    <source>
        <dbReference type="EMBL" id="TGE14160.1"/>
    </source>
</evidence>
<dbReference type="Pfam" id="PF14542">
    <property type="entry name" value="Acetyltransf_CG"/>
    <property type="match status" value="1"/>
</dbReference>
<keyword evidence="3" id="KW-1185">Reference proteome</keyword>
<dbReference type="InterPro" id="IPR016181">
    <property type="entry name" value="Acyl_CoA_acyltransferase"/>
</dbReference>
<comment type="caution">
    <text evidence="2">The sequence shown here is derived from an EMBL/GenBank/DDBJ whole genome shotgun (WGS) entry which is preliminary data.</text>
</comment>
<dbReference type="Gene3D" id="3.40.630.30">
    <property type="match status" value="1"/>
</dbReference>
<feature type="domain" description="N-acetyltransferase" evidence="1">
    <location>
        <begin position="23"/>
        <end position="109"/>
    </location>
</feature>
<dbReference type="EMBL" id="SRLD01000040">
    <property type="protein sequence ID" value="TGE14160.1"/>
    <property type="molecule type" value="Genomic_DNA"/>
</dbReference>
<organism evidence="2 3">
    <name type="scientific">Hymenobacter elongatus</name>
    <dbReference type="NCBI Taxonomy" id="877208"/>
    <lineage>
        <taxon>Bacteria</taxon>
        <taxon>Pseudomonadati</taxon>
        <taxon>Bacteroidota</taxon>
        <taxon>Cytophagia</taxon>
        <taxon>Cytophagales</taxon>
        <taxon>Hymenobacteraceae</taxon>
        <taxon>Hymenobacter</taxon>
    </lineage>
</organism>
<dbReference type="PROSITE" id="PS51729">
    <property type="entry name" value="GNAT_YJDJ"/>
    <property type="match status" value="1"/>
</dbReference>
<dbReference type="PANTHER" id="PTHR31435">
    <property type="entry name" value="PROTEIN NATD1"/>
    <property type="match status" value="1"/>
</dbReference>
<reference evidence="2 3" key="1">
    <citation type="submission" date="2019-04" db="EMBL/GenBank/DDBJ databases">
        <authorList>
            <person name="Feng G."/>
            <person name="Zhang J."/>
            <person name="Zhu H."/>
        </authorList>
    </citation>
    <scope>NUCLEOTIDE SEQUENCE [LARGE SCALE GENOMIC DNA]</scope>
    <source>
        <strain evidence="2 3">JCM 17223</strain>
    </source>
</reference>